<dbReference type="KEGG" id="lja:130730189"/>
<dbReference type="GO" id="GO:0004867">
    <property type="term" value="F:serine-type endopeptidase inhibitor activity"/>
    <property type="evidence" value="ECO:0007669"/>
    <property type="project" value="InterPro"/>
</dbReference>
<dbReference type="PANTHER" id="PTHR11461">
    <property type="entry name" value="SERINE PROTEASE INHIBITOR, SERPIN"/>
    <property type="match status" value="1"/>
</dbReference>
<dbReference type="Gene3D" id="3.30.497.10">
    <property type="entry name" value="Antithrombin, subunit I, domain 2"/>
    <property type="match status" value="1"/>
</dbReference>
<dbReference type="RefSeq" id="XP_057438113.1">
    <property type="nucleotide sequence ID" value="XM_057582130.1"/>
</dbReference>
<dbReference type="KEGG" id="lja:130730187"/>
<dbReference type="InterPro" id="IPR000215">
    <property type="entry name" value="Serpin_fam"/>
</dbReference>
<proteinExistence type="evidence at transcript level"/>
<dbReference type="Gene3D" id="2.30.39.10">
    <property type="entry name" value="Alpha-1-antitrypsin, domain 1"/>
    <property type="match status" value="1"/>
</dbReference>
<evidence type="ECO:0000256" key="2">
    <source>
        <dbReference type="RuleBase" id="RU000411"/>
    </source>
</evidence>
<dbReference type="GO" id="GO:0005615">
    <property type="term" value="C:extracellular space"/>
    <property type="evidence" value="ECO:0007669"/>
    <property type="project" value="InterPro"/>
</dbReference>
<organism evidence="4">
    <name type="scientific">Lotus japonicus</name>
    <name type="common">Lotus corniculatus var. japonicus</name>
    <dbReference type="NCBI Taxonomy" id="34305"/>
    <lineage>
        <taxon>Eukaryota</taxon>
        <taxon>Viridiplantae</taxon>
        <taxon>Streptophyta</taxon>
        <taxon>Embryophyta</taxon>
        <taxon>Tracheophyta</taxon>
        <taxon>Spermatophyta</taxon>
        <taxon>Magnoliopsida</taxon>
        <taxon>eudicotyledons</taxon>
        <taxon>Gunneridae</taxon>
        <taxon>Pentapetalae</taxon>
        <taxon>rosids</taxon>
        <taxon>fabids</taxon>
        <taxon>Fabales</taxon>
        <taxon>Fabaceae</taxon>
        <taxon>Papilionoideae</taxon>
        <taxon>50 kb inversion clade</taxon>
        <taxon>NPAAA clade</taxon>
        <taxon>Hologalegina</taxon>
        <taxon>robinioid clade</taxon>
        <taxon>Loteae</taxon>
        <taxon>Lotus</taxon>
    </lineage>
</organism>
<sequence>MELEKSKSKSMDVALGLTKHLFSKADYQGKNIVFSPFSLQAALSVMAAGSKDRTLDELLSFLRFDSIDDLTTFFSQVIFPVLISDAAADADTDGSHHLCFANGIWADDSLSLSHRFKQLVATHYKATLTALDFQTTEVHREVNSWIEKETDGLITQILPPGAVTGLTKLIFANALLFKAEWKHMFDGITSTYRFRLLNGTSVVVPFMRTWKRTQYITAFDGFQILRLPYKQGSDTKRSFSMCILLPDKKDGLSALVQKLSSEPAFFKDKIPLQEVPVSDFRIPRFKISFTFQASNVLKEFGVVSPFSHQDANFGKMVDVNSLSDKLYVENIFHKSFIQVGEKGTEATSATVVSGRKRLGGFLGTYFVADHPFLFLIREDFTGTILFVGQVLNPLEGAPVKKKIPARKRSITTELRRSSRIRK</sequence>
<dbReference type="CDD" id="cd02043">
    <property type="entry name" value="serpinP_plants"/>
    <property type="match status" value="1"/>
</dbReference>
<dbReference type="AlphaFoldDB" id="I3SX36"/>
<comment type="similarity">
    <text evidence="1 2">Belongs to the serpin family.</text>
</comment>
<evidence type="ECO:0000259" key="3">
    <source>
        <dbReference type="SMART" id="SM00093"/>
    </source>
</evidence>
<evidence type="ECO:0000256" key="1">
    <source>
        <dbReference type="ARBA" id="ARBA00009500"/>
    </source>
</evidence>
<dbReference type="InterPro" id="IPR042178">
    <property type="entry name" value="Serpin_sf_1"/>
</dbReference>
<dbReference type="InterPro" id="IPR036186">
    <property type="entry name" value="Serpin_sf"/>
</dbReference>
<dbReference type="PANTHER" id="PTHR11461:SF211">
    <property type="entry name" value="GH10112P-RELATED"/>
    <property type="match status" value="1"/>
</dbReference>
<dbReference type="SUPFAM" id="SSF56574">
    <property type="entry name" value="Serpins"/>
    <property type="match status" value="1"/>
</dbReference>
<dbReference type="RefSeq" id="XP_057438115.1">
    <property type="nucleotide sequence ID" value="XM_057582132.1"/>
</dbReference>
<feature type="domain" description="Serpin" evidence="3">
    <location>
        <begin position="15"/>
        <end position="393"/>
    </location>
</feature>
<dbReference type="GeneID" id="130730189"/>
<dbReference type="PROSITE" id="PS00284">
    <property type="entry name" value="SERPIN"/>
    <property type="match status" value="1"/>
</dbReference>
<evidence type="ECO:0000313" key="4">
    <source>
        <dbReference type="EMBL" id="AFK44828.1"/>
    </source>
</evidence>
<name>I3SX36_LOTJA</name>
<dbReference type="EMBL" id="BT145034">
    <property type="protein sequence ID" value="AFK44828.1"/>
    <property type="molecule type" value="mRNA"/>
</dbReference>
<reference evidence="4" key="1">
    <citation type="submission" date="2012-05" db="EMBL/GenBank/DDBJ databases">
        <authorList>
            <person name="Krishnakumar V."/>
            <person name="Cheung F."/>
            <person name="Xiao Y."/>
            <person name="Chan A."/>
            <person name="Moskal W.A."/>
            <person name="Town C.D."/>
        </authorList>
    </citation>
    <scope>NUCLEOTIDE SEQUENCE</scope>
</reference>
<dbReference type="InterPro" id="IPR042185">
    <property type="entry name" value="Serpin_sf_2"/>
</dbReference>
<protein>
    <recommendedName>
        <fullName evidence="3">Serpin domain-containing protein</fullName>
    </recommendedName>
</protein>
<dbReference type="InterPro" id="IPR023796">
    <property type="entry name" value="Serpin_dom"/>
</dbReference>
<dbReference type="SMART" id="SM00093">
    <property type="entry name" value="SERPIN"/>
    <property type="match status" value="1"/>
</dbReference>
<dbReference type="GeneID" id="130730187"/>
<dbReference type="Pfam" id="PF00079">
    <property type="entry name" value="Serpin"/>
    <property type="match status" value="1"/>
</dbReference>
<dbReference type="OrthoDB" id="1063785at2759"/>
<accession>I3SX36</accession>
<dbReference type="InterPro" id="IPR023795">
    <property type="entry name" value="Serpin_CS"/>
</dbReference>